<proteinExistence type="predicted"/>
<dbReference type="EMBL" id="FRDM01000010">
    <property type="protein sequence ID" value="SHN75703.1"/>
    <property type="molecule type" value="Genomic_DNA"/>
</dbReference>
<organism evidence="2 3">
    <name type="scientific">Geodermatophilus obscurus</name>
    <dbReference type="NCBI Taxonomy" id="1861"/>
    <lineage>
        <taxon>Bacteria</taxon>
        <taxon>Bacillati</taxon>
        <taxon>Actinomycetota</taxon>
        <taxon>Actinomycetes</taxon>
        <taxon>Geodermatophilales</taxon>
        <taxon>Geodermatophilaceae</taxon>
        <taxon>Geodermatophilus</taxon>
    </lineage>
</organism>
<evidence type="ECO:0000256" key="1">
    <source>
        <dbReference type="SAM" id="MobiDB-lite"/>
    </source>
</evidence>
<dbReference type="AlphaFoldDB" id="A0A1M7TYG3"/>
<feature type="region of interest" description="Disordered" evidence="1">
    <location>
        <begin position="30"/>
        <end position="55"/>
    </location>
</feature>
<dbReference type="RefSeq" id="WP_072918133.1">
    <property type="nucleotide sequence ID" value="NZ_FRDM01000010.1"/>
</dbReference>
<evidence type="ECO:0000313" key="3">
    <source>
        <dbReference type="Proteomes" id="UP000184428"/>
    </source>
</evidence>
<reference evidence="2 3" key="1">
    <citation type="submission" date="2016-12" db="EMBL/GenBank/DDBJ databases">
        <authorList>
            <person name="Song W.-J."/>
            <person name="Kurnit D.M."/>
        </authorList>
    </citation>
    <scope>NUCLEOTIDE SEQUENCE [LARGE SCALE GENOMIC DNA]</scope>
    <source>
        <strain evidence="2 3">DSM 43162</strain>
    </source>
</reference>
<name>A0A1M7TYG3_9ACTN</name>
<dbReference type="OrthoDB" id="9809356at2"/>
<dbReference type="Proteomes" id="UP000184428">
    <property type="component" value="Unassembled WGS sequence"/>
</dbReference>
<gene>
    <name evidence="2" type="ORF">SAMN05660350_02325</name>
</gene>
<evidence type="ECO:0000313" key="2">
    <source>
        <dbReference type="EMBL" id="SHN75703.1"/>
    </source>
</evidence>
<protein>
    <submittedName>
        <fullName evidence="2">Uncharacterized protein</fullName>
    </submittedName>
</protein>
<sequence>MGTGTAGLLAPAAALDRVHRYPYEELGAQRGRAGVEPGRARALPGALRDPQDRAGEEADGAVRVVVSGSSQLLAAVHGATVPQ</sequence>
<accession>A0A1M7TYG3</accession>